<evidence type="ECO:0000256" key="3">
    <source>
        <dbReference type="ARBA" id="ARBA00022729"/>
    </source>
</evidence>
<dbReference type="GO" id="GO:0009427">
    <property type="term" value="C:bacterial-type flagellum basal body, distal rod, L ring"/>
    <property type="evidence" value="ECO:0007669"/>
    <property type="project" value="InterPro"/>
</dbReference>
<dbReference type="PROSITE" id="PS51257">
    <property type="entry name" value="PROKAR_LIPOPROTEIN"/>
    <property type="match status" value="1"/>
</dbReference>
<keyword evidence="9" id="KW-0966">Cell projection</keyword>
<feature type="signal peptide" evidence="8">
    <location>
        <begin position="1"/>
        <end position="19"/>
    </location>
</feature>
<comment type="similarity">
    <text evidence="2 7">Belongs to the FlgH family.</text>
</comment>
<dbReference type="RefSeq" id="WP_109667670.1">
    <property type="nucleotide sequence ID" value="NZ_QGGW01000004.1"/>
</dbReference>
<feature type="chain" id="PRO_5016421970" description="Flagellar L-ring protein" evidence="8">
    <location>
        <begin position="20"/>
        <end position="221"/>
    </location>
</feature>
<keyword evidence="10" id="KW-1185">Reference proteome</keyword>
<gene>
    <name evidence="7" type="primary">flgH</name>
    <name evidence="9" type="ORF">C7455_10457</name>
</gene>
<dbReference type="HAMAP" id="MF_00415">
    <property type="entry name" value="FlgH"/>
    <property type="match status" value="1"/>
</dbReference>
<evidence type="ECO:0000256" key="5">
    <source>
        <dbReference type="ARBA" id="ARBA00023143"/>
    </source>
</evidence>
<keyword evidence="6 7" id="KW-0998">Cell outer membrane</keyword>
<evidence type="ECO:0000256" key="8">
    <source>
        <dbReference type="SAM" id="SignalP"/>
    </source>
</evidence>
<dbReference type="EMBL" id="QGGW01000004">
    <property type="protein sequence ID" value="PWK60421.1"/>
    <property type="molecule type" value="Genomic_DNA"/>
</dbReference>
<evidence type="ECO:0000256" key="1">
    <source>
        <dbReference type="ARBA" id="ARBA00002591"/>
    </source>
</evidence>
<comment type="function">
    <text evidence="1 7">Assembles around the rod to form the L-ring and probably protects the motor/basal body from shearing forces during rotation.</text>
</comment>
<dbReference type="GO" id="GO:0003774">
    <property type="term" value="F:cytoskeletal motor activity"/>
    <property type="evidence" value="ECO:0007669"/>
    <property type="project" value="InterPro"/>
</dbReference>
<dbReference type="Pfam" id="PF02107">
    <property type="entry name" value="FlgH"/>
    <property type="match status" value="1"/>
</dbReference>
<keyword evidence="3 7" id="KW-0732">Signal</keyword>
<protein>
    <recommendedName>
        <fullName evidence="7">Flagellar L-ring protein</fullName>
    </recommendedName>
    <alternativeName>
        <fullName evidence="7">Basal body L-ring protein</fullName>
    </alternativeName>
</protein>
<dbReference type="InterPro" id="IPR000527">
    <property type="entry name" value="Flag_Lring"/>
</dbReference>
<dbReference type="PANTHER" id="PTHR34933">
    <property type="entry name" value="FLAGELLAR L-RING PROTEIN"/>
    <property type="match status" value="1"/>
</dbReference>
<keyword evidence="5 7" id="KW-0975">Bacterial flagellum</keyword>
<evidence type="ECO:0000313" key="10">
    <source>
        <dbReference type="Proteomes" id="UP000245708"/>
    </source>
</evidence>
<comment type="subcellular location">
    <subcellularLocation>
        <location evidence="7">Cell outer membrane</location>
        <topology evidence="7">Lipid-anchor</topology>
    </subcellularLocation>
    <subcellularLocation>
        <location evidence="7">Bacterial flagellum basal body</location>
    </subcellularLocation>
</comment>
<evidence type="ECO:0000256" key="2">
    <source>
        <dbReference type="ARBA" id="ARBA00006929"/>
    </source>
</evidence>
<accession>A0A316GHJ3</accession>
<dbReference type="PRINTS" id="PR01008">
    <property type="entry name" value="FLGLRINGFLGH"/>
</dbReference>
<dbReference type="AlphaFoldDB" id="A0A316GHJ3"/>
<evidence type="ECO:0000256" key="7">
    <source>
        <dbReference type="HAMAP-Rule" id="MF_00415"/>
    </source>
</evidence>
<keyword evidence="4 7" id="KW-0472">Membrane</keyword>
<name>A0A316GHJ3_9RHOB</name>
<evidence type="ECO:0000313" key="9">
    <source>
        <dbReference type="EMBL" id="PWK60421.1"/>
    </source>
</evidence>
<sequence length="221" mass="23414">MTRSTPLAMLAALSLAACSETVQDRIAADWAPVYPVPAIETTRQMPTGAIYSETAPGLFAADRRAAQVGDILTVDFTERFSGRDVQGTSLSRSDASSITLPSGLPFGINDADLTMGAERSFSGSGTTTQSNSLTGRVSVTVVRVLPGGNLEVQGQRRLTMTSGVEYVRLRGVVRPSDISPDNVVRSDRLAHAEIEYVGAGPASDAARQGWMRRLVDTASPL</sequence>
<comment type="caution">
    <text evidence="9">The sequence shown here is derived from an EMBL/GenBank/DDBJ whole genome shotgun (WGS) entry which is preliminary data.</text>
</comment>
<dbReference type="GO" id="GO:0071973">
    <property type="term" value="P:bacterial-type flagellum-dependent cell motility"/>
    <property type="evidence" value="ECO:0007669"/>
    <property type="project" value="InterPro"/>
</dbReference>
<dbReference type="Proteomes" id="UP000245708">
    <property type="component" value="Unassembled WGS sequence"/>
</dbReference>
<keyword evidence="7" id="KW-0449">Lipoprotein</keyword>
<evidence type="ECO:0000256" key="6">
    <source>
        <dbReference type="ARBA" id="ARBA00023237"/>
    </source>
</evidence>
<evidence type="ECO:0000256" key="4">
    <source>
        <dbReference type="ARBA" id="ARBA00023136"/>
    </source>
</evidence>
<dbReference type="GO" id="GO:0009279">
    <property type="term" value="C:cell outer membrane"/>
    <property type="evidence" value="ECO:0007669"/>
    <property type="project" value="UniProtKB-SubCell"/>
</dbReference>
<keyword evidence="9" id="KW-0282">Flagellum</keyword>
<organism evidence="9 10">
    <name type="scientific">Roseicyclus mahoneyensis</name>
    <dbReference type="NCBI Taxonomy" id="164332"/>
    <lineage>
        <taxon>Bacteria</taxon>
        <taxon>Pseudomonadati</taxon>
        <taxon>Pseudomonadota</taxon>
        <taxon>Alphaproteobacteria</taxon>
        <taxon>Rhodobacterales</taxon>
        <taxon>Roseobacteraceae</taxon>
        <taxon>Roseicyclus</taxon>
    </lineage>
</organism>
<dbReference type="OrthoDB" id="9789227at2"/>
<keyword evidence="9" id="KW-0969">Cilium</keyword>
<proteinExistence type="inferred from homology"/>
<comment type="subunit">
    <text evidence="7">The basal body constitutes a major portion of the flagellar organelle and consists of four rings (L,P,S, and M) mounted on a central rod.</text>
</comment>
<reference evidence="9 10" key="1">
    <citation type="submission" date="2018-05" db="EMBL/GenBank/DDBJ databases">
        <title>Genomic Encyclopedia of Type Strains, Phase IV (KMG-IV): sequencing the most valuable type-strain genomes for metagenomic binning, comparative biology and taxonomic classification.</title>
        <authorList>
            <person name="Goeker M."/>
        </authorList>
    </citation>
    <scope>NUCLEOTIDE SEQUENCE [LARGE SCALE GENOMIC DNA]</scope>
    <source>
        <strain evidence="9 10">DSM 16097</strain>
    </source>
</reference>
<dbReference type="PANTHER" id="PTHR34933:SF1">
    <property type="entry name" value="FLAGELLAR L-RING PROTEIN"/>
    <property type="match status" value="1"/>
</dbReference>